<comment type="caution">
    <text evidence="1">The sequence shown here is derived from an EMBL/GenBank/DDBJ whole genome shotgun (WGS) entry which is preliminary data.</text>
</comment>
<dbReference type="EMBL" id="JADAKE010000020">
    <property type="protein sequence ID" value="MBF8808499.1"/>
    <property type="molecule type" value="Genomic_DNA"/>
</dbReference>
<proteinExistence type="predicted"/>
<organism evidence="1 2">
    <name type="scientific">Enterococcus lacertideformus</name>
    <dbReference type="NCBI Taxonomy" id="2771493"/>
    <lineage>
        <taxon>Bacteria</taxon>
        <taxon>Bacillati</taxon>
        <taxon>Bacillota</taxon>
        <taxon>Bacilli</taxon>
        <taxon>Lactobacillales</taxon>
        <taxon>Enterococcaceae</taxon>
        <taxon>Enterococcus</taxon>
    </lineage>
</organism>
<sequence length="61" mass="6941">MPLNTEITNKIKKIAIKNTVNQSFFLCPQSAQRVILIDFIFLHATMDIEKEAGTEAFNSKK</sequence>
<name>A0A931F940_9ENTE</name>
<keyword evidence="2" id="KW-1185">Reference proteome</keyword>
<protein>
    <submittedName>
        <fullName evidence="1">Uncharacterized protein</fullName>
    </submittedName>
</protein>
<evidence type="ECO:0000313" key="1">
    <source>
        <dbReference type="EMBL" id="MBF8808499.1"/>
    </source>
</evidence>
<dbReference type="AlphaFoldDB" id="A0A931F940"/>
<gene>
    <name evidence="1" type="ORF">IC227_09720</name>
</gene>
<dbReference type="Proteomes" id="UP000637757">
    <property type="component" value="Unassembled WGS sequence"/>
</dbReference>
<reference evidence="1" key="1">
    <citation type="submission" date="2020-09" db="EMBL/GenBank/DDBJ databases">
        <title>Genomic insights into the novelty and pathogenicity of a unique biofilm-forming Enterococcus sp. bacteria (Enterococcus lacertideformus) identified in reptiles.</title>
        <authorList>
            <person name="Agius J.E."/>
            <person name="Phalen D.N."/>
            <person name="Rose K."/>
            <person name="Eden J.-S."/>
        </authorList>
    </citation>
    <scope>NUCLEOTIDE SEQUENCE</scope>
    <source>
        <strain evidence="1">PHRS 0518</strain>
    </source>
</reference>
<evidence type="ECO:0000313" key="2">
    <source>
        <dbReference type="Proteomes" id="UP000637757"/>
    </source>
</evidence>
<accession>A0A931F940</accession>